<reference evidence="2" key="1">
    <citation type="journal article" date="2013" name="Nature">
        <title>Pan genome of the phytoplankton Emiliania underpins its global distribution.</title>
        <authorList>
            <person name="Read B.A."/>
            <person name="Kegel J."/>
            <person name="Klute M.J."/>
            <person name="Kuo A."/>
            <person name="Lefebvre S.C."/>
            <person name="Maumus F."/>
            <person name="Mayer C."/>
            <person name="Miller J."/>
            <person name="Monier A."/>
            <person name="Salamov A."/>
            <person name="Young J."/>
            <person name="Aguilar M."/>
            <person name="Claverie J.M."/>
            <person name="Frickenhaus S."/>
            <person name="Gonzalez K."/>
            <person name="Herman E.K."/>
            <person name="Lin Y.C."/>
            <person name="Napier J."/>
            <person name="Ogata H."/>
            <person name="Sarno A.F."/>
            <person name="Shmutz J."/>
            <person name="Schroeder D."/>
            <person name="de Vargas C."/>
            <person name="Verret F."/>
            <person name="von Dassow P."/>
            <person name="Valentin K."/>
            <person name="Van de Peer Y."/>
            <person name="Wheeler G."/>
            <person name="Dacks J.B."/>
            <person name="Delwiche C.F."/>
            <person name="Dyhrman S.T."/>
            <person name="Glockner G."/>
            <person name="John U."/>
            <person name="Richards T."/>
            <person name="Worden A.Z."/>
            <person name="Zhang X."/>
            <person name="Grigoriev I.V."/>
            <person name="Allen A.E."/>
            <person name="Bidle K."/>
            <person name="Borodovsky M."/>
            <person name="Bowler C."/>
            <person name="Brownlee C."/>
            <person name="Cock J.M."/>
            <person name="Elias M."/>
            <person name="Gladyshev V.N."/>
            <person name="Groth M."/>
            <person name="Guda C."/>
            <person name="Hadaegh A."/>
            <person name="Iglesias-Rodriguez M.D."/>
            <person name="Jenkins J."/>
            <person name="Jones B.M."/>
            <person name="Lawson T."/>
            <person name="Leese F."/>
            <person name="Lindquist E."/>
            <person name="Lobanov A."/>
            <person name="Lomsadze A."/>
            <person name="Malik S.B."/>
            <person name="Marsh M.E."/>
            <person name="Mackinder L."/>
            <person name="Mock T."/>
            <person name="Mueller-Roeber B."/>
            <person name="Pagarete A."/>
            <person name="Parker M."/>
            <person name="Probert I."/>
            <person name="Quesneville H."/>
            <person name="Raines C."/>
            <person name="Rensing S.A."/>
            <person name="Riano-Pachon D.M."/>
            <person name="Richier S."/>
            <person name="Rokitta S."/>
            <person name="Shiraiwa Y."/>
            <person name="Soanes D.M."/>
            <person name="van der Giezen M."/>
            <person name="Wahlund T.M."/>
            <person name="Williams B."/>
            <person name="Wilson W."/>
            <person name="Wolfe G."/>
            <person name="Wurch L.L."/>
        </authorList>
    </citation>
    <scope>NUCLEOTIDE SEQUENCE</scope>
</reference>
<dbReference type="Proteomes" id="UP000013827">
    <property type="component" value="Unassembled WGS sequence"/>
</dbReference>
<evidence type="ECO:0000313" key="1">
    <source>
        <dbReference type="EnsemblProtists" id="EOD05844"/>
    </source>
</evidence>
<sequence>MVFLEDYFVNPDYPNGIDLNIEVRGLVKAHTRPPIDCVHEYYPQTWKAGI</sequence>
<name>A0A0D3I3K9_EMIH1</name>
<dbReference type="HOGENOM" id="CLU_3130594_0_0_1"/>
<proteinExistence type="predicted"/>
<dbReference type="KEGG" id="ehx:EMIHUDRAFT_372387"/>
<evidence type="ECO:0000313" key="2">
    <source>
        <dbReference type="Proteomes" id="UP000013827"/>
    </source>
</evidence>
<organism evidence="1 2">
    <name type="scientific">Emiliania huxleyi (strain CCMP1516)</name>
    <dbReference type="NCBI Taxonomy" id="280463"/>
    <lineage>
        <taxon>Eukaryota</taxon>
        <taxon>Haptista</taxon>
        <taxon>Haptophyta</taxon>
        <taxon>Prymnesiophyceae</taxon>
        <taxon>Isochrysidales</taxon>
        <taxon>Noelaerhabdaceae</taxon>
        <taxon>Emiliania</taxon>
    </lineage>
</organism>
<accession>A0A0D3I3K9</accession>
<dbReference type="GeneID" id="17251994"/>
<dbReference type="AlphaFoldDB" id="A0A0D3I3K9"/>
<reference evidence="1" key="2">
    <citation type="submission" date="2024-10" db="UniProtKB">
        <authorList>
            <consortium name="EnsemblProtists"/>
        </authorList>
    </citation>
    <scope>IDENTIFICATION</scope>
</reference>
<protein>
    <submittedName>
        <fullName evidence="1">Uncharacterized protein</fullName>
    </submittedName>
</protein>
<dbReference type="PaxDb" id="2903-EOD05844"/>
<dbReference type="EnsemblProtists" id="EOD05844">
    <property type="protein sequence ID" value="EOD05844"/>
    <property type="gene ID" value="EMIHUDRAFT_372387"/>
</dbReference>
<keyword evidence="2" id="KW-1185">Reference proteome</keyword>
<dbReference type="RefSeq" id="XP_005758273.1">
    <property type="nucleotide sequence ID" value="XM_005758216.1"/>
</dbReference>